<reference evidence="4" key="1">
    <citation type="submission" date="2018-03" db="EMBL/GenBank/DDBJ databases">
        <title>Gramella fulva sp. nov., isolated from a dry surface of tidal flat.</title>
        <authorList>
            <person name="Hwang S.H."/>
            <person name="Hwang W.M."/>
            <person name="Kang K."/>
            <person name="Ahn T.-Y."/>
        </authorList>
    </citation>
    <scope>NUCLEOTIDE SEQUENCE [LARGE SCALE GENOMIC DNA]</scope>
    <source>
        <strain evidence="4">SH35</strain>
    </source>
</reference>
<dbReference type="Gene3D" id="3.30.950.30">
    <property type="entry name" value="Schlafen, AAA domain"/>
    <property type="match status" value="1"/>
</dbReference>
<dbReference type="Pfam" id="PF04326">
    <property type="entry name" value="SLFN_AlbA_2"/>
    <property type="match status" value="1"/>
</dbReference>
<dbReference type="InterPro" id="IPR007421">
    <property type="entry name" value="Schlafen_AlbA_2_dom"/>
</dbReference>
<dbReference type="AlphaFoldDB" id="A0A2R3Z340"/>
<evidence type="ECO:0000313" key="4">
    <source>
        <dbReference type="Proteomes" id="UP000241507"/>
    </source>
</evidence>
<dbReference type="KEGG" id="grs:C7S20_05050"/>
<dbReference type="RefSeq" id="WP_107011459.1">
    <property type="nucleotide sequence ID" value="NZ_CP028136.1"/>
</dbReference>
<accession>A0A2R3Z340</accession>
<organism evidence="3 4">
    <name type="scientific">Christiangramia fulva</name>
    <dbReference type="NCBI Taxonomy" id="2126553"/>
    <lineage>
        <taxon>Bacteria</taxon>
        <taxon>Pseudomonadati</taxon>
        <taxon>Bacteroidota</taxon>
        <taxon>Flavobacteriia</taxon>
        <taxon>Flavobacteriales</taxon>
        <taxon>Flavobacteriaceae</taxon>
        <taxon>Christiangramia</taxon>
    </lineage>
</organism>
<feature type="domain" description="DUF5929" evidence="2">
    <location>
        <begin position="158"/>
        <end position="378"/>
    </location>
</feature>
<dbReference type="OrthoDB" id="1150046at2"/>
<dbReference type="EMBL" id="CP028136">
    <property type="protein sequence ID" value="AVR44681.1"/>
    <property type="molecule type" value="Genomic_DNA"/>
</dbReference>
<dbReference type="Pfam" id="PF19351">
    <property type="entry name" value="DUF5929"/>
    <property type="match status" value="1"/>
</dbReference>
<proteinExistence type="predicted"/>
<dbReference type="InterPro" id="IPR045973">
    <property type="entry name" value="DUF5929"/>
</dbReference>
<keyword evidence="4" id="KW-1185">Reference proteome</keyword>
<gene>
    <name evidence="3" type="ORF">C7S20_05050</name>
</gene>
<evidence type="ECO:0000313" key="3">
    <source>
        <dbReference type="EMBL" id="AVR44681.1"/>
    </source>
</evidence>
<dbReference type="Proteomes" id="UP000241507">
    <property type="component" value="Chromosome"/>
</dbReference>
<sequence>MINKRLLIKNLLAHNDENSFYDKKRQLNIGEKEGKAKFLKHICALSNSNPENNSYIVIGVEDEDNSIVGIDFFDDSKIQNLINAYLTNPPIISYENIPFPHLSDELVVGLVTIRPNHGRICSFRKNIWKYYGGSVFFRDGSISMPKVFDIEIKDINSQIVASIENHSHNNIEHTLDGVFDFMKKRRDYNPAYKVFKEYFVVCWAGKQKKNHSDIYYSRVDIELINEQVKLFYSDLDEVSISLDNDNFTIVEYVHLGLHDQFKYYPLEEVVIHFRDNGSYEIESQLLFKPPAFDKKTLYHIYNTNKALVEKLKKGYELNKEQQKDLRNLPSTYLLCYLNNFKEALTKLEEAKPYLKAYDPEIYNSYKESMRILRKVKYN</sequence>
<feature type="domain" description="Schlafen AlbA-2" evidence="1">
    <location>
        <begin position="17"/>
        <end position="143"/>
    </location>
</feature>
<evidence type="ECO:0000259" key="1">
    <source>
        <dbReference type="Pfam" id="PF04326"/>
    </source>
</evidence>
<name>A0A2R3Z340_9FLAO</name>
<dbReference type="InterPro" id="IPR038461">
    <property type="entry name" value="Schlafen_AlbA_2_dom_sf"/>
</dbReference>
<protein>
    <submittedName>
        <fullName evidence="3">AAA family ATPase</fullName>
    </submittedName>
</protein>
<evidence type="ECO:0000259" key="2">
    <source>
        <dbReference type="Pfam" id="PF19351"/>
    </source>
</evidence>